<feature type="transmembrane region" description="Helical" evidence="1">
    <location>
        <begin position="107"/>
        <end position="125"/>
    </location>
</feature>
<keyword evidence="1" id="KW-0472">Membrane</keyword>
<dbReference type="RefSeq" id="WP_099437614.1">
    <property type="nucleotide sequence ID" value="NZ_CP024091.1"/>
</dbReference>
<keyword evidence="1" id="KW-1133">Transmembrane helix</keyword>
<dbReference type="Proteomes" id="UP000223749">
    <property type="component" value="Chromosome"/>
</dbReference>
<dbReference type="AlphaFoldDB" id="A0A2D1U235"/>
<evidence type="ECO:0000313" key="3">
    <source>
        <dbReference type="Proteomes" id="UP000223749"/>
    </source>
</evidence>
<dbReference type="KEGG" id="pgs:CPT03_03890"/>
<dbReference type="OrthoDB" id="961830at2"/>
<sequence length="134" mass="15442">MKESDDHRIQEMFEKGINNDSPQSFENNDLLIYKQLFQALNSGQESGLPQNFAAKVTNKVQRETYRKQDMWFALTIILIFGVTFGAAYLVLTLINPNSGREFYEVNIRFKYVILLGVLTFLAVFYDKGKSKVLS</sequence>
<evidence type="ECO:0000313" key="2">
    <source>
        <dbReference type="EMBL" id="ATP55668.1"/>
    </source>
</evidence>
<feature type="transmembrane region" description="Helical" evidence="1">
    <location>
        <begin position="71"/>
        <end position="95"/>
    </location>
</feature>
<keyword evidence="3" id="KW-1185">Reference proteome</keyword>
<keyword evidence="1" id="KW-0812">Transmembrane</keyword>
<proteinExistence type="predicted"/>
<protein>
    <submittedName>
        <fullName evidence="2">Uncharacterized protein</fullName>
    </submittedName>
</protein>
<evidence type="ECO:0000256" key="1">
    <source>
        <dbReference type="SAM" id="Phobius"/>
    </source>
</evidence>
<name>A0A2D1U235_9SPHI</name>
<gene>
    <name evidence="2" type="ORF">CPT03_03890</name>
</gene>
<organism evidence="2 3">
    <name type="scientific">Pedobacter ginsengisoli</name>
    <dbReference type="NCBI Taxonomy" id="363852"/>
    <lineage>
        <taxon>Bacteria</taxon>
        <taxon>Pseudomonadati</taxon>
        <taxon>Bacteroidota</taxon>
        <taxon>Sphingobacteriia</taxon>
        <taxon>Sphingobacteriales</taxon>
        <taxon>Sphingobacteriaceae</taxon>
        <taxon>Pedobacter</taxon>
    </lineage>
</organism>
<reference evidence="2 3" key="1">
    <citation type="submission" date="2017-10" db="EMBL/GenBank/DDBJ databases">
        <title>Whole genome of Pedobacter ginsengisoli T01R-27 isolated from tomato rhizosphere.</title>
        <authorList>
            <person name="Weon H.-Y."/>
            <person name="Lee S.A."/>
            <person name="Sang M.K."/>
            <person name="Song J."/>
        </authorList>
    </citation>
    <scope>NUCLEOTIDE SEQUENCE [LARGE SCALE GENOMIC DNA]</scope>
    <source>
        <strain evidence="2 3">T01R-27</strain>
    </source>
</reference>
<dbReference type="EMBL" id="CP024091">
    <property type="protein sequence ID" value="ATP55668.1"/>
    <property type="molecule type" value="Genomic_DNA"/>
</dbReference>
<accession>A0A2D1U235</accession>